<feature type="compositionally biased region" description="Low complexity" evidence="1">
    <location>
        <begin position="161"/>
        <end position="182"/>
    </location>
</feature>
<reference evidence="2 3" key="1">
    <citation type="submission" date="2019-10" db="EMBL/GenBank/DDBJ databases">
        <authorList>
            <person name="Palmer J.M."/>
        </authorList>
    </citation>
    <scope>NUCLEOTIDE SEQUENCE [LARGE SCALE GENOMIC DNA]</scope>
    <source>
        <strain evidence="2 3">TWF696</strain>
    </source>
</reference>
<dbReference type="EMBL" id="JAVHNQ010000004">
    <property type="protein sequence ID" value="KAK6350340.1"/>
    <property type="molecule type" value="Genomic_DNA"/>
</dbReference>
<accession>A0AAV9UWR2</accession>
<evidence type="ECO:0000313" key="3">
    <source>
        <dbReference type="Proteomes" id="UP001375240"/>
    </source>
</evidence>
<proteinExistence type="predicted"/>
<organism evidence="2 3">
    <name type="scientific">Orbilia brochopaga</name>
    <dbReference type="NCBI Taxonomy" id="3140254"/>
    <lineage>
        <taxon>Eukaryota</taxon>
        <taxon>Fungi</taxon>
        <taxon>Dikarya</taxon>
        <taxon>Ascomycota</taxon>
        <taxon>Pezizomycotina</taxon>
        <taxon>Orbiliomycetes</taxon>
        <taxon>Orbiliales</taxon>
        <taxon>Orbiliaceae</taxon>
        <taxon>Orbilia</taxon>
    </lineage>
</organism>
<evidence type="ECO:0000313" key="2">
    <source>
        <dbReference type="EMBL" id="KAK6350340.1"/>
    </source>
</evidence>
<dbReference type="Proteomes" id="UP001375240">
    <property type="component" value="Unassembled WGS sequence"/>
</dbReference>
<comment type="caution">
    <text evidence="2">The sequence shown here is derived from an EMBL/GenBank/DDBJ whole genome shotgun (WGS) entry which is preliminary data.</text>
</comment>
<name>A0AAV9UWR2_9PEZI</name>
<dbReference type="PANTHER" id="PTHR42345">
    <property type="entry name" value="TPR_REGION DOMAIN-CONTAINING PROTEIN"/>
    <property type="match status" value="1"/>
</dbReference>
<feature type="region of interest" description="Disordered" evidence="1">
    <location>
        <begin position="111"/>
        <end position="203"/>
    </location>
</feature>
<dbReference type="PANTHER" id="PTHR42345:SF2">
    <property type="entry name" value="HELICASE-LIKE PROTEIN"/>
    <property type="match status" value="1"/>
</dbReference>
<feature type="compositionally biased region" description="Basic residues" evidence="1">
    <location>
        <begin position="26"/>
        <end position="38"/>
    </location>
</feature>
<sequence length="1054" mass="117272">MGNPPQVKLSDKVPILQRVASPLASHGKRRPSLLHKERKKDSKSNPESQSKDTLDLTATKRRFSLRDVVRKLISGKQKSSRTDDSAAANEGEIPIIFQDTEFHRNEIDDGTLRLIQPGDPGFPSRQPTLTDTGRGGALNTANNNGDDGRWRPPAPTPTPPTSSSSRGSIHTTSTSPLSPRPTGNQRYQQPSTEQHFQDEDETDHDSLLFEGAPIFYIDESEGKYGNPLVRYHMRESSDSSASATAFLADVETIDHVAFRGCSNRANKGTGSQHHWLEGPVETPSMLSFFGLEPGTTGWQYFLEAQMEDYELQQGLTGGEIDEYGLGFEPPDSIGVRSIDSTIMVDRLREIGKLHGQGYRLEADLDTEARKLYGLLFSRLLYPARRRSETIEPQEFGLESQCRELFKVLEARHVWLDFSRPEERIRLGSILYGDGEEKLLLVLQILLSCELWLRLKILHQYTPEKLELESLYFTPKVNWDLTIAQKWLTNVRIIERALVPDVDMLLPVPPQMQNPSVWHRFFSVDGVKIEDDEDSQDGDMYDAFFVPQHLERQLDGLLHFARKIGWPGIEMLEGVVRDKLRDPAGLQTPGSFLSYKTAANSPSKLTPRSTGGSSYFGYFTGKHTSSAVVRNMGQGGWLSRTYTTGLILPGESLPHLLMGCLLENDTLALSEIGEQGSMYGGIIRTDLEARGATSSWWSMNNVVGKVLATEMVRSYAGWVGKCVGIYRARKPPQNDEIPILSTVAAKVVRNLTSTSSTGAQRNGMKLVEPSGWVDVIADRKSIAQRPPRLLSPERIELDSRLCNDASSHASGQTCIAADELHFPGNTYTEPENFQIQVVGLRFWDCELEDGYSASDLDHPHASSGAVPAYRMEVVFRLLGAGLTSTTSTFDSAEDDTVGVMLKHDVSFITSYPCCLPSERTRVESPVAMFETVSQDLGSISKQVDCESASRKCRHPIRSSLRYKIVDLRDVQKHSPARRRRSARRSSGGAEDKGKLEEYFVTVIRAKDLEADVYVYAKAWCAKWGADAVVARPERTCLSCAVREAYALGVDAVITA</sequence>
<keyword evidence="3" id="KW-1185">Reference proteome</keyword>
<feature type="compositionally biased region" description="Polar residues" evidence="1">
    <location>
        <begin position="183"/>
        <end position="194"/>
    </location>
</feature>
<protein>
    <submittedName>
        <fullName evidence="2">Uncharacterized protein</fullName>
    </submittedName>
</protein>
<feature type="compositionally biased region" description="Basic and acidic residues" evidence="1">
    <location>
        <begin position="39"/>
        <end position="54"/>
    </location>
</feature>
<dbReference type="AlphaFoldDB" id="A0AAV9UWR2"/>
<evidence type="ECO:0000256" key="1">
    <source>
        <dbReference type="SAM" id="MobiDB-lite"/>
    </source>
</evidence>
<feature type="region of interest" description="Disordered" evidence="1">
    <location>
        <begin position="1"/>
        <end position="59"/>
    </location>
</feature>
<gene>
    <name evidence="2" type="ORF">TWF696_006572</name>
</gene>